<protein>
    <submittedName>
        <fullName evidence="2">Uncharacterized protein</fullName>
    </submittedName>
</protein>
<comment type="caution">
    <text evidence="2">The sequence shown here is derived from an EMBL/GenBank/DDBJ whole genome shotgun (WGS) entry which is preliminary data.</text>
</comment>
<dbReference type="EMBL" id="CM029050">
    <property type="protein sequence ID" value="KAG2565235.1"/>
    <property type="molecule type" value="Genomic_DNA"/>
</dbReference>
<evidence type="ECO:0000313" key="3">
    <source>
        <dbReference type="Proteomes" id="UP000823388"/>
    </source>
</evidence>
<dbReference type="AlphaFoldDB" id="A0A8T0PVY1"/>
<dbReference type="Proteomes" id="UP000823388">
    <property type="component" value="Chromosome 7N"/>
</dbReference>
<feature type="compositionally biased region" description="Low complexity" evidence="1">
    <location>
        <begin position="62"/>
        <end position="92"/>
    </location>
</feature>
<feature type="region of interest" description="Disordered" evidence="1">
    <location>
        <begin position="59"/>
        <end position="112"/>
    </location>
</feature>
<sequence>MQTSNLGTILTTLKEMMKVHTILIALSIAALFAFNAVEGGSYLSEAVLSRKGLKEERKLATSGLSPSSASSLPGLASSNNNGVNSNSEGTNTDMSSAGAAYTPMTTTTADSHHDLSVDQYRRIIHNNQIKPW</sequence>
<proteinExistence type="predicted"/>
<keyword evidence="3" id="KW-1185">Reference proteome</keyword>
<accession>A0A8T0PVY1</accession>
<evidence type="ECO:0000256" key="1">
    <source>
        <dbReference type="SAM" id="MobiDB-lite"/>
    </source>
</evidence>
<name>A0A8T0PVY1_PANVG</name>
<reference evidence="2" key="1">
    <citation type="submission" date="2020-05" db="EMBL/GenBank/DDBJ databases">
        <title>WGS assembly of Panicum virgatum.</title>
        <authorList>
            <person name="Lovell J.T."/>
            <person name="Jenkins J."/>
            <person name="Shu S."/>
            <person name="Juenger T.E."/>
            <person name="Schmutz J."/>
        </authorList>
    </citation>
    <scope>NUCLEOTIDE SEQUENCE</scope>
    <source>
        <strain evidence="2">AP13</strain>
    </source>
</reference>
<evidence type="ECO:0000313" key="2">
    <source>
        <dbReference type="EMBL" id="KAG2565235.1"/>
    </source>
</evidence>
<organism evidence="2 3">
    <name type="scientific">Panicum virgatum</name>
    <name type="common">Blackwell switchgrass</name>
    <dbReference type="NCBI Taxonomy" id="38727"/>
    <lineage>
        <taxon>Eukaryota</taxon>
        <taxon>Viridiplantae</taxon>
        <taxon>Streptophyta</taxon>
        <taxon>Embryophyta</taxon>
        <taxon>Tracheophyta</taxon>
        <taxon>Spermatophyta</taxon>
        <taxon>Magnoliopsida</taxon>
        <taxon>Liliopsida</taxon>
        <taxon>Poales</taxon>
        <taxon>Poaceae</taxon>
        <taxon>PACMAD clade</taxon>
        <taxon>Panicoideae</taxon>
        <taxon>Panicodae</taxon>
        <taxon>Paniceae</taxon>
        <taxon>Panicinae</taxon>
        <taxon>Panicum</taxon>
        <taxon>Panicum sect. Hiantes</taxon>
    </lineage>
</organism>
<gene>
    <name evidence="2" type="ORF">PVAP13_7NG000900</name>
</gene>